<evidence type="ECO:0000256" key="2">
    <source>
        <dbReference type="PROSITE-ProRule" id="PRU00708"/>
    </source>
</evidence>
<dbReference type="Proteomes" id="UP001056384">
    <property type="component" value="Chromosome 2"/>
</dbReference>
<feature type="compositionally biased region" description="Basic and acidic residues" evidence="3">
    <location>
        <begin position="50"/>
        <end position="60"/>
    </location>
</feature>
<feature type="compositionally biased region" description="Low complexity" evidence="3">
    <location>
        <begin position="84"/>
        <end position="96"/>
    </location>
</feature>
<feature type="region of interest" description="Disordered" evidence="3">
    <location>
        <begin position="50"/>
        <end position="116"/>
    </location>
</feature>
<keyword evidence="5" id="KW-1185">Reference proteome</keyword>
<evidence type="ECO:0000313" key="5">
    <source>
        <dbReference type="Proteomes" id="UP001056384"/>
    </source>
</evidence>
<dbReference type="AlphaFoldDB" id="A0A9Q9ASP0"/>
<dbReference type="EMBL" id="CP099419">
    <property type="protein sequence ID" value="USW50036.1"/>
    <property type="molecule type" value="Genomic_DNA"/>
</dbReference>
<accession>A0A9Q9ASP0</accession>
<dbReference type="Gene3D" id="1.25.40.10">
    <property type="entry name" value="Tetratricopeptide repeat domain"/>
    <property type="match status" value="3"/>
</dbReference>
<name>A0A9Q9ASP0_9PEZI</name>
<dbReference type="Pfam" id="PF13041">
    <property type="entry name" value="PPR_2"/>
    <property type="match status" value="1"/>
</dbReference>
<reference evidence="4" key="1">
    <citation type="submission" date="2022-06" db="EMBL/GenBank/DDBJ databases">
        <title>Complete genome sequences of two strains of the flax pathogen Septoria linicola.</title>
        <authorList>
            <person name="Lapalu N."/>
            <person name="Simon A."/>
            <person name="Demenou B."/>
            <person name="Paumier D."/>
            <person name="Guillot M.-P."/>
            <person name="Gout L."/>
            <person name="Valade R."/>
        </authorList>
    </citation>
    <scope>NUCLEOTIDE SEQUENCE</scope>
    <source>
        <strain evidence="4">SE15195</strain>
    </source>
</reference>
<protein>
    <submittedName>
        <fullName evidence="4">Tetratricopeptide-like helical domain superfamily</fullName>
    </submittedName>
</protein>
<dbReference type="InterPro" id="IPR002885">
    <property type="entry name" value="PPR_rpt"/>
</dbReference>
<evidence type="ECO:0000256" key="1">
    <source>
        <dbReference type="ARBA" id="ARBA00022737"/>
    </source>
</evidence>
<feature type="region of interest" description="Disordered" evidence="3">
    <location>
        <begin position="427"/>
        <end position="475"/>
    </location>
</feature>
<evidence type="ECO:0000313" key="4">
    <source>
        <dbReference type="EMBL" id="USW50036.1"/>
    </source>
</evidence>
<dbReference type="Pfam" id="PF13812">
    <property type="entry name" value="PPR_3"/>
    <property type="match status" value="1"/>
</dbReference>
<feature type="repeat" description="PPR" evidence="2">
    <location>
        <begin position="556"/>
        <end position="590"/>
    </location>
</feature>
<feature type="repeat" description="PPR" evidence="2">
    <location>
        <begin position="699"/>
        <end position="733"/>
    </location>
</feature>
<feature type="compositionally biased region" description="Basic and acidic residues" evidence="3">
    <location>
        <begin position="430"/>
        <end position="446"/>
    </location>
</feature>
<keyword evidence="1" id="KW-0677">Repeat</keyword>
<dbReference type="InterPro" id="IPR051240">
    <property type="entry name" value="Mito_RNA-Proc/Resp"/>
</dbReference>
<proteinExistence type="predicted"/>
<gene>
    <name evidence="4" type="ORF">Slin15195_G033550</name>
</gene>
<dbReference type="PANTHER" id="PTHR47933:SF11">
    <property type="entry name" value="PENTATRICOPEPTIDE REPEAT-CONTAINING PROTEIN 2"/>
    <property type="match status" value="1"/>
</dbReference>
<dbReference type="InterPro" id="IPR011990">
    <property type="entry name" value="TPR-like_helical_dom_sf"/>
</dbReference>
<dbReference type="NCBIfam" id="TIGR00756">
    <property type="entry name" value="PPR"/>
    <property type="match status" value="2"/>
</dbReference>
<dbReference type="GO" id="GO:0003729">
    <property type="term" value="F:mRNA binding"/>
    <property type="evidence" value="ECO:0007669"/>
    <property type="project" value="TreeGrafter"/>
</dbReference>
<dbReference type="PANTHER" id="PTHR47933">
    <property type="entry name" value="PENTATRICOPEPTIDE REPEAT-CONTAINING PROTEIN 1, MITOCHONDRIAL"/>
    <property type="match status" value="1"/>
</dbReference>
<organism evidence="4 5">
    <name type="scientific">Septoria linicola</name>
    <dbReference type="NCBI Taxonomy" id="215465"/>
    <lineage>
        <taxon>Eukaryota</taxon>
        <taxon>Fungi</taxon>
        <taxon>Dikarya</taxon>
        <taxon>Ascomycota</taxon>
        <taxon>Pezizomycotina</taxon>
        <taxon>Dothideomycetes</taxon>
        <taxon>Dothideomycetidae</taxon>
        <taxon>Mycosphaerellales</taxon>
        <taxon>Mycosphaerellaceae</taxon>
        <taxon>Septoria</taxon>
    </lineage>
</organism>
<sequence length="993" mass="111771">MSLPYVCSACRLAPRARSGRHAATRAISSTSAINRKEAAPRQLYLYRAAARDGSNHRNEATRGASSIRGRYSGRELRPEQLLTQLDQPQRPSQQRQASRDRPNRKPAGQRYDEPFDVPLKVQELRNDLYTCSTALDFPATWKVLQELAEAYHDRSPRQRGSFMNLGNVGKTVFILLHRSVDALAKRVRNGHGNPDMPTPYQVLLLLHNAYVVQAIYYRPILWLLAERLWDLHAEQMVGRTIDLEALNQGVDELMSIWRLCIGGNLAHKSFGQDSRDAKVRAFESVANLQDDWSFLPSSTVFSAWQDRRSDVMVEEMLTLLMPPARQAGDASKSTDPARSDYTSAALLTLDLLRSLPSTSEAGGSTTLAMLPRYAPFVNFLQSVLAMAPAPRIPPLLQAKLAETHEAALWNQTKDILSRIGCDVEANAPSQRERKVQQTSGSKRDEILRDEDTELADPAASSQLTKDADAPLYGPSETDRFVKKQIDRLVKTMQSHNVARLPHIIRDIFGHIQQHEDGAPLPLDLFEHMLLTSLSLRDTKTAVEIWQRMTELGIKPTVKTYTVMMRGAQNARDVQGMEAFFHRMRQAGLKPDAYSWTIRIFGLLKLRSVKNGMQALSELGQEWFMAARAKAESEGATKKQLDSNKNITAELLQKYPGAIDGVPRPNLEIMNAAISGLAAVRPEEVPKVFSWGRSFGIEPDLATFNALISVSMKAKRAEDAIGVLRQMQQRGIQADTTTWTVLLNSLFEGGFLENLSPAAQQSKVTDFIDALTDESNGLPGIDSMGYALIIDRLLKQYQNDAAAAAVFAHMLSHGHKPTAHIYTILMTSYFDRQPQPDFSAIENLWRQIQDPTGKGFMPATSVDHVFFDRMIEGYARNHHLVGIRPMESFLAKARESGKQKTGWKALESVARVYAERQLWSKLRTLIDEARIAMRDQSGRMSKKGEREFWDFVHETAILREEGYASREDFQRDRPVGSPLLRAEEEWRRKRSGRS</sequence>
<dbReference type="PROSITE" id="PS51375">
    <property type="entry name" value="PPR"/>
    <property type="match status" value="2"/>
</dbReference>
<evidence type="ECO:0000256" key="3">
    <source>
        <dbReference type="SAM" id="MobiDB-lite"/>
    </source>
</evidence>